<comment type="caution">
    <text evidence="2">The sequence shown here is derived from an EMBL/GenBank/DDBJ whole genome shotgun (WGS) entry which is preliminary data.</text>
</comment>
<organism evidence="2 3">
    <name type="scientific">Solilutibacter silvestris</name>
    <dbReference type="NCBI Taxonomy" id="1645665"/>
    <lineage>
        <taxon>Bacteria</taxon>
        <taxon>Pseudomonadati</taxon>
        <taxon>Pseudomonadota</taxon>
        <taxon>Gammaproteobacteria</taxon>
        <taxon>Lysobacterales</taxon>
        <taxon>Lysobacteraceae</taxon>
        <taxon>Solilutibacter</taxon>
    </lineage>
</organism>
<evidence type="ECO:0000313" key="3">
    <source>
        <dbReference type="Proteomes" id="UP000236220"/>
    </source>
</evidence>
<name>A0A2K1PYT1_9GAMM</name>
<dbReference type="Proteomes" id="UP000236220">
    <property type="component" value="Unassembled WGS sequence"/>
</dbReference>
<keyword evidence="3" id="KW-1185">Reference proteome</keyword>
<dbReference type="AlphaFoldDB" id="A0A2K1PYT1"/>
<proteinExistence type="predicted"/>
<gene>
    <name evidence="2" type="ORF">Lysil_2130</name>
</gene>
<reference evidence="2 3" key="1">
    <citation type="submission" date="2017-08" db="EMBL/GenBank/DDBJ databases">
        <title>Lysobacter sylvestris genome.</title>
        <authorList>
            <person name="Zhang D.-C."/>
            <person name="Albuquerque L."/>
            <person name="Franca L."/>
            <person name="Froufe H.J.C."/>
            <person name="Barroso C."/>
            <person name="Egas C."/>
            <person name="Da Costa M."/>
            <person name="Margesin R."/>
        </authorList>
    </citation>
    <scope>NUCLEOTIDE SEQUENCE [LARGE SCALE GENOMIC DNA]</scope>
    <source>
        <strain evidence="2 3">AM20-91</strain>
    </source>
</reference>
<protein>
    <submittedName>
        <fullName evidence="2">Uncharacterized protein</fullName>
    </submittedName>
</protein>
<dbReference type="EMBL" id="NPZB01000002">
    <property type="protein sequence ID" value="PNS07954.1"/>
    <property type="molecule type" value="Genomic_DNA"/>
</dbReference>
<accession>A0A2K1PYT1</accession>
<evidence type="ECO:0000313" key="2">
    <source>
        <dbReference type="EMBL" id="PNS07954.1"/>
    </source>
</evidence>
<feature type="compositionally biased region" description="Low complexity" evidence="1">
    <location>
        <begin position="1"/>
        <end position="12"/>
    </location>
</feature>
<sequence>MAAPAAVPAESAAKAREAKTATPAMNAMRVQSAADTENGYDARPPATVQDSNVRSDWLKRIRELMAQGDRDGARSSLQEYKTRYPDATIPADLQPLLAAPPPKSP</sequence>
<evidence type="ECO:0000256" key="1">
    <source>
        <dbReference type="SAM" id="MobiDB-lite"/>
    </source>
</evidence>
<feature type="region of interest" description="Disordered" evidence="1">
    <location>
        <begin position="83"/>
        <end position="105"/>
    </location>
</feature>
<feature type="region of interest" description="Disordered" evidence="1">
    <location>
        <begin position="1"/>
        <end position="53"/>
    </location>
</feature>